<feature type="binding site" evidence="6">
    <location>
        <position position="86"/>
    </location>
    <ligand>
        <name>Mg(2+)</name>
        <dbReference type="ChEBI" id="CHEBI:18420"/>
        <label>1</label>
    </ligand>
</feature>
<evidence type="ECO:0000313" key="8">
    <source>
        <dbReference type="Proteomes" id="UP001163882"/>
    </source>
</evidence>
<reference evidence="7" key="1">
    <citation type="submission" date="2022-10" db="EMBL/GenBank/DDBJ databases">
        <title>YIM 151497 complete genome.</title>
        <authorList>
            <person name="Chen X."/>
        </authorList>
    </citation>
    <scope>NUCLEOTIDE SEQUENCE</scope>
    <source>
        <strain evidence="7">YIM 151497</strain>
    </source>
</reference>
<keyword evidence="4 6" id="KW-0378">Hydrolase</keyword>
<keyword evidence="5 6" id="KW-0472">Membrane</keyword>
<comment type="subcellular location">
    <subcellularLocation>
        <location evidence="6">Cell inner membrane</location>
        <topology evidence="6">Peripheral membrane protein</topology>
        <orientation evidence="6">Cytoplasmic side</orientation>
    </subcellularLocation>
</comment>
<feature type="binding site" evidence="6">
    <location>
        <position position="67"/>
    </location>
    <ligand>
        <name>substrate</name>
    </ligand>
</feature>
<keyword evidence="6" id="KW-0479">Metal-binding</keyword>
<accession>A0ABY6IU75</accession>
<evidence type="ECO:0000256" key="4">
    <source>
        <dbReference type="ARBA" id="ARBA00022801"/>
    </source>
</evidence>
<dbReference type="InterPro" id="IPR000760">
    <property type="entry name" value="Inositol_monophosphatase-like"/>
</dbReference>
<comment type="caution">
    <text evidence="6">Lacks conserved residue(s) required for the propagation of feature annotation.</text>
</comment>
<dbReference type="EC" id="3.1.3.7" evidence="6"/>
<sequence length="289" mass="30138">MGAGEVTDIFNAVALEAGILVLSIYGRKFEVTTKSDASPLTEADTAAEALILERLAAAFPDIPVVAEEAVANGTIPECGGQFILVDPLDGSKEFIARNGEFTINIALIENGIPVAGVVYAPALKRIWWGSTGGGAFVSLVDNHQLLESMPIVVRAAPPQGLTLVGSRSHGSGENDPRLASLPVADFTSMGSSLKFCLVAEGGADLYPRFGRTMEWDTAAGDAVLRAAGGQVLDLDGAPLVYGKRNQDHDTDFANPHFWAVGDGAIIPSICKGAKMVQPALKSSSSSLSD</sequence>
<organism evidence="7 8">
    <name type="scientific">Pelagibacterium flavum</name>
    <dbReference type="NCBI Taxonomy" id="2984530"/>
    <lineage>
        <taxon>Bacteria</taxon>
        <taxon>Pseudomonadati</taxon>
        <taxon>Pseudomonadota</taxon>
        <taxon>Alphaproteobacteria</taxon>
        <taxon>Hyphomicrobiales</taxon>
        <taxon>Devosiaceae</taxon>
        <taxon>Pelagibacterium</taxon>
    </lineage>
</organism>
<feature type="binding site" evidence="6">
    <location>
        <position position="88"/>
    </location>
    <ligand>
        <name>Mg(2+)</name>
        <dbReference type="ChEBI" id="CHEBI:18420"/>
        <label>1</label>
    </ligand>
</feature>
<dbReference type="PANTHER" id="PTHR43028:SF5">
    <property type="entry name" value="3'(2'),5'-BISPHOSPHATE NUCLEOTIDASE 1"/>
    <property type="match status" value="1"/>
</dbReference>
<dbReference type="InterPro" id="IPR006240">
    <property type="entry name" value="CysQ"/>
</dbReference>
<evidence type="ECO:0000313" key="7">
    <source>
        <dbReference type="EMBL" id="UYQ74193.1"/>
    </source>
</evidence>
<protein>
    <recommendedName>
        <fullName evidence="6">3'(2'),5'-bisphosphate nucleotidase CysQ</fullName>
        <ecNumber evidence="6">3.1.3.7</ecNumber>
    </recommendedName>
    <alternativeName>
        <fullName evidence="6">3'(2'),5-bisphosphonucleoside 3'(2')-phosphohydrolase</fullName>
    </alternativeName>
    <alternativeName>
        <fullName evidence="6">3'-phosphoadenosine 5'-phosphate phosphatase</fullName>
        <shortName evidence="6">PAP phosphatase</shortName>
    </alternativeName>
</protein>
<dbReference type="InterPro" id="IPR050725">
    <property type="entry name" value="CysQ/Inositol_MonoPase"/>
</dbReference>
<dbReference type="PANTHER" id="PTHR43028">
    <property type="entry name" value="3'(2'),5'-BISPHOSPHATE NUCLEOTIDASE 1"/>
    <property type="match status" value="1"/>
</dbReference>
<keyword evidence="3 6" id="KW-0997">Cell inner membrane</keyword>
<dbReference type="Pfam" id="PF00459">
    <property type="entry name" value="Inositol_P"/>
    <property type="match status" value="1"/>
</dbReference>
<gene>
    <name evidence="6 7" type="primary">cysQ</name>
    <name evidence="7" type="ORF">OF122_02510</name>
</gene>
<feature type="binding site" evidence="6">
    <location>
        <position position="89"/>
    </location>
    <ligand>
        <name>Mg(2+)</name>
        <dbReference type="ChEBI" id="CHEBI:18420"/>
        <label>2</label>
    </ligand>
</feature>
<evidence type="ECO:0000256" key="5">
    <source>
        <dbReference type="ARBA" id="ARBA00023136"/>
    </source>
</evidence>
<dbReference type="InterPro" id="IPR020550">
    <property type="entry name" value="Inositol_monophosphatase_CS"/>
</dbReference>
<dbReference type="HAMAP" id="MF_02095">
    <property type="entry name" value="CysQ"/>
    <property type="match status" value="1"/>
</dbReference>
<evidence type="ECO:0000256" key="1">
    <source>
        <dbReference type="ARBA" id="ARBA00005289"/>
    </source>
</evidence>
<dbReference type="Gene3D" id="3.30.540.10">
    <property type="entry name" value="Fructose-1,6-Bisphosphatase, subunit A, domain 1"/>
    <property type="match status" value="1"/>
</dbReference>
<dbReference type="SUPFAM" id="SSF56655">
    <property type="entry name" value="Carbohydrate phosphatase"/>
    <property type="match status" value="1"/>
</dbReference>
<keyword evidence="8" id="KW-1185">Reference proteome</keyword>
<evidence type="ECO:0000256" key="2">
    <source>
        <dbReference type="ARBA" id="ARBA00022475"/>
    </source>
</evidence>
<comment type="cofactor">
    <cofactor evidence="6">
        <name>Mg(2+)</name>
        <dbReference type="ChEBI" id="CHEBI:18420"/>
    </cofactor>
</comment>
<feature type="binding site" evidence="6">
    <location>
        <position position="86"/>
    </location>
    <ligand>
        <name>Mg(2+)</name>
        <dbReference type="ChEBI" id="CHEBI:18420"/>
        <label>2</label>
    </ligand>
</feature>
<comment type="similarity">
    <text evidence="1 6">Belongs to the inositol monophosphatase superfamily. CysQ family.</text>
</comment>
<dbReference type="GO" id="GO:0008441">
    <property type="term" value="F:3'(2'),5'-bisphosphate nucleotidase activity"/>
    <property type="evidence" value="ECO:0007669"/>
    <property type="project" value="UniProtKB-EC"/>
</dbReference>
<dbReference type="NCBIfam" id="TIGR01331">
    <property type="entry name" value="bisphos_cysQ"/>
    <property type="match status" value="1"/>
</dbReference>
<comment type="catalytic activity">
    <reaction evidence="6">
        <text>adenosine 3',5'-bisphosphate + H2O = AMP + phosphate</text>
        <dbReference type="Rhea" id="RHEA:10040"/>
        <dbReference type="ChEBI" id="CHEBI:15377"/>
        <dbReference type="ChEBI" id="CHEBI:43474"/>
        <dbReference type="ChEBI" id="CHEBI:58343"/>
        <dbReference type="ChEBI" id="CHEBI:456215"/>
        <dbReference type="EC" id="3.1.3.7"/>
    </reaction>
</comment>
<dbReference type="PRINTS" id="PR00377">
    <property type="entry name" value="IMPHPHTASES"/>
</dbReference>
<proteinExistence type="inferred from homology"/>
<dbReference type="CDD" id="cd01638">
    <property type="entry name" value="CysQ"/>
    <property type="match status" value="1"/>
</dbReference>
<dbReference type="Gene3D" id="3.40.190.80">
    <property type="match status" value="1"/>
</dbReference>
<feature type="binding site" evidence="6">
    <location>
        <position position="216"/>
    </location>
    <ligand>
        <name>substrate</name>
    </ligand>
</feature>
<dbReference type="EMBL" id="CP107716">
    <property type="protein sequence ID" value="UYQ74193.1"/>
    <property type="molecule type" value="Genomic_DNA"/>
</dbReference>
<feature type="binding site" evidence="6">
    <location>
        <position position="216"/>
    </location>
    <ligand>
        <name>Mg(2+)</name>
        <dbReference type="ChEBI" id="CHEBI:18420"/>
        <label>2</label>
    </ligand>
</feature>
<comment type="function">
    <text evidence="6">Converts adenosine-3',5'-bisphosphate (PAP) to AMP.</text>
</comment>
<evidence type="ECO:0000256" key="6">
    <source>
        <dbReference type="HAMAP-Rule" id="MF_02095"/>
    </source>
</evidence>
<feature type="binding site" evidence="6">
    <location>
        <position position="67"/>
    </location>
    <ligand>
        <name>Mg(2+)</name>
        <dbReference type="ChEBI" id="CHEBI:18420"/>
        <label>1</label>
    </ligand>
</feature>
<dbReference type="PROSITE" id="PS00630">
    <property type="entry name" value="IMP_2"/>
    <property type="match status" value="1"/>
</dbReference>
<keyword evidence="2 6" id="KW-1003">Cell membrane</keyword>
<name>A0ABY6IU75_9HYPH</name>
<keyword evidence="6" id="KW-0460">Magnesium</keyword>
<evidence type="ECO:0000256" key="3">
    <source>
        <dbReference type="ARBA" id="ARBA00022519"/>
    </source>
</evidence>
<dbReference type="Proteomes" id="UP001163882">
    <property type="component" value="Chromosome"/>
</dbReference>